<feature type="domain" description="NR LBD" evidence="12">
    <location>
        <begin position="283"/>
        <end position="550"/>
    </location>
</feature>
<dbReference type="GO" id="GO:0004879">
    <property type="term" value="F:nuclear receptor activity"/>
    <property type="evidence" value="ECO:0007669"/>
    <property type="project" value="TreeGrafter"/>
</dbReference>
<keyword evidence="6 9" id="KW-0804">Transcription</keyword>
<dbReference type="CDD" id="cd06157">
    <property type="entry name" value="NR_LBD"/>
    <property type="match status" value="1"/>
</dbReference>
<feature type="domain" description="Nuclear receptor" evidence="11">
    <location>
        <begin position="37"/>
        <end position="113"/>
    </location>
</feature>
<evidence type="ECO:0000256" key="8">
    <source>
        <dbReference type="ARBA" id="ARBA00023242"/>
    </source>
</evidence>
<evidence type="ECO:0000313" key="14">
    <source>
        <dbReference type="RefSeq" id="XP_022327861.1"/>
    </source>
</evidence>
<dbReference type="PANTHER" id="PTHR24082:SF473">
    <property type="entry name" value="ECDYSONE-INDUCED PROTEIN 75B, ISOFORM B"/>
    <property type="match status" value="1"/>
</dbReference>
<dbReference type="GeneID" id="111127118"/>
<feature type="compositionally biased region" description="Low complexity" evidence="10">
    <location>
        <begin position="164"/>
        <end position="177"/>
    </location>
</feature>
<keyword evidence="4 9" id="KW-0805">Transcription regulation</keyword>
<organism evidence="13 15">
    <name type="scientific">Crassostrea virginica</name>
    <name type="common">Eastern oyster</name>
    <dbReference type="NCBI Taxonomy" id="6565"/>
    <lineage>
        <taxon>Eukaryota</taxon>
        <taxon>Metazoa</taxon>
        <taxon>Spiralia</taxon>
        <taxon>Lophotrochozoa</taxon>
        <taxon>Mollusca</taxon>
        <taxon>Bivalvia</taxon>
        <taxon>Autobranchia</taxon>
        <taxon>Pteriomorphia</taxon>
        <taxon>Ostreida</taxon>
        <taxon>Ostreoidea</taxon>
        <taxon>Ostreidae</taxon>
        <taxon>Crassostrea</taxon>
    </lineage>
</organism>
<dbReference type="GO" id="GO:0000978">
    <property type="term" value="F:RNA polymerase II cis-regulatory region sequence-specific DNA binding"/>
    <property type="evidence" value="ECO:0007669"/>
    <property type="project" value="TreeGrafter"/>
</dbReference>
<dbReference type="GO" id="GO:0030154">
    <property type="term" value="P:cell differentiation"/>
    <property type="evidence" value="ECO:0007669"/>
    <property type="project" value="TreeGrafter"/>
</dbReference>
<dbReference type="Gene3D" id="3.30.50.10">
    <property type="entry name" value="Erythroid Transcription Factor GATA-1, subunit A"/>
    <property type="match status" value="1"/>
</dbReference>
<keyword evidence="5 9" id="KW-0238">DNA-binding</keyword>
<keyword evidence="8 9" id="KW-0539">Nucleus</keyword>
<evidence type="ECO:0000313" key="13">
    <source>
        <dbReference type="Proteomes" id="UP000694844"/>
    </source>
</evidence>
<evidence type="ECO:0000259" key="11">
    <source>
        <dbReference type="PROSITE" id="PS51030"/>
    </source>
</evidence>
<dbReference type="PANTHER" id="PTHR24082">
    <property type="entry name" value="NUCLEAR HORMONE RECEPTOR"/>
    <property type="match status" value="1"/>
</dbReference>
<proteinExistence type="inferred from homology"/>
<keyword evidence="13" id="KW-1185">Reference proteome</keyword>
<accession>A0A8B8DJH7</accession>
<evidence type="ECO:0000256" key="4">
    <source>
        <dbReference type="ARBA" id="ARBA00023015"/>
    </source>
</evidence>
<keyword evidence="3 9" id="KW-0862">Zinc</keyword>
<dbReference type="SUPFAM" id="SSF57716">
    <property type="entry name" value="Glucocorticoid receptor-like (DNA-binding domain)"/>
    <property type="match status" value="1"/>
</dbReference>
<evidence type="ECO:0000256" key="6">
    <source>
        <dbReference type="ARBA" id="ARBA00023163"/>
    </source>
</evidence>
<dbReference type="InterPro" id="IPR035500">
    <property type="entry name" value="NHR-like_dom_sf"/>
</dbReference>
<evidence type="ECO:0000256" key="10">
    <source>
        <dbReference type="SAM" id="MobiDB-lite"/>
    </source>
</evidence>
<dbReference type="GO" id="GO:0009755">
    <property type="term" value="P:hormone-mediated signaling pathway"/>
    <property type="evidence" value="ECO:0007669"/>
    <property type="project" value="TreeGrafter"/>
</dbReference>
<dbReference type="SUPFAM" id="SSF48508">
    <property type="entry name" value="Nuclear receptor ligand-binding domain"/>
    <property type="match status" value="1"/>
</dbReference>
<dbReference type="Pfam" id="PF00104">
    <property type="entry name" value="Hormone_recep"/>
    <property type="match status" value="1"/>
</dbReference>
<dbReference type="InterPro" id="IPR000536">
    <property type="entry name" value="Nucl_hrmn_rcpt_lig-bd"/>
</dbReference>
<comment type="subcellular location">
    <subcellularLocation>
        <location evidence="9">Nucleus</location>
    </subcellularLocation>
</comment>
<dbReference type="AlphaFoldDB" id="A0A8B8DJH7"/>
<keyword evidence="2 9" id="KW-0863">Zinc-finger</keyword>
<dbReference type="GO" id="GO:0045944">
    <property type="term" value="P:positive regulation of transcription by RNA polymerase II"/>
    <property type="evidence" value="ECO:0007669"/>
    <property type="project" value="TreeGrafter"/>
</dbReference>
<dbReference type="RefSeq" id="XP_022327861.1">
    <property type="nucleotide sequence ID" value="XM_022472153.1"/>
</dbReference>
<keyword evidence="7 9" id="KW-0675">Receptor</keyword>
<evidence type="ECO:0000313" key="15">
    <source>
        <dbReference type="RefSeq" id="XP_022327870.1"/>
    </source>
</evidence>
<evidence type="ECO:0000256" key="5">
    <source>
        <dbReference type="ARBA" id="ARBA00023125"/>
    </source>
</evidence>
<dbReference type="InterPro" id="IPR050234">
    <property type="entry name" value="Nuclear_hormone_rcpt_NR1"/>
</dbReference>
<evidence type="ECO:0000256" key="7">
    <source>
        <dbReference type="ARBA" id="ARBA00023170"/>
    </source>
</evidence>
<dbReference type="PROSITE" id="PS00031">
    <property type="entry name" value="NUCLEAR_REC_DBD_1"/>
    <property type="match status" value="1"/>
</dbReference>
<dbReference type="InterPro" id="IPR013088">
    <property type="entry name" value="Znf_NHR/GATA"/>
</dbReference>
<feature type="region of interest" description="Disordered" evidence="10">
    <location>
        <begin position="137"/>
        <end position="226"/>
    </location>
</feature>
<evidence type="ECO:0000259" key="12">
    <source>
        <dbReference type="PROSITE" id="PS51843"/>
    </source>
</evidence>
<dbReference type="Pfam" id="PF00105">
    <property type="entry name" value="zf-C4"/>
    <property type="match status" value="1"/>
</dbReference>
<keyword evidence="1 9" id="KW-0479">Metal-binding</keyword>
<dbReference type="GO" id="GO:0000122">
    <property type="term" value="P:negative regulation of transcription by RNA polymerase II"/>
    <property type="evidence" value="ECO:0007669"/>
    <property type="project" value="TreeGrafter"/>
</dbReference>
<dbReference type="InterPro" id="IPR001628">
    <property type="entry name" value="Znf_hrmn_rcpt"/>
</dbReference>
<evidence type="ECO:0000256" key="2">
    <source>
        <dbReference type="ARBA" id="ARBA00022771"/>
    </source>
</evidence>
<dbReference type="PRINTS" id="PR00047">
    <property type="entry name" value="STROIDFINGER"/>
</dbReference>
<dbReference type="SMART" id="SM00399">
    <property type="entry name" value="ZnF_C4"/>
    <property type="match status" value="1"/>
</dbReference>
<dbReference type="GO" id="GO:0005634">
    <property type="term" value="C:nucleus"/>
    <property type="evidence" value="ECO:0007669"/>
    <property type="project" value="UniProtKB-SubCell"/>
</dbReference>
<dbReference type="SMART" id="SM00430">
    <property type="entry name" value="HOLI"/>
    <property type="match status" value="1"/>
</dbReference>
<dbReference type="CDD" id="cd06916">
    <property type="entry name" value="NR_DBD_like"/>
    <property type="match status" value="1"/>
</dbReference>
<dbReference type="Gene3D" id="1.10.565.10">
    <property type="entry name" value="Retinoid X Receptor"/>
    <property type="match status" value="1"/>
</dbReference>
<gene>
    <name evidence="14 15" type="primary">LOC111127118</name>
</gene>
<dbReference type="Proteomes" id="UP000694844">
    <property type="component" value="Chromosome 1"/>
</dbReference>
<protein>
    <submittedName>
        <fullName evidence="14 15">Nuclear receptor ROR-alpha-like isoform X1</fullName>
    </submittedName>
</protein>
<dbReference type="KEGG" id="cvn:111127118"/>
<reference evidence="14 15" key="2">
    <citation type="submission" date="2025-04" db="UniProtKB">
        <authorList>
            <consortium name="RefSeq"/>
        </authorList>
    </citation>
    <scope>IDENTIFICATION</scope>
    <source>
        <tissue evidence="14 15">Whole sample</tissue>
    </source>
</reference>
<dbReference type="RefSeq" id="XP_022327870.1">
    <property type="nucleotide sequence ID" value="XM_022472162.1"/>
</dbReference>
<feature type="region of interest" description="Disordered" evidence="10">
    <location>
        <begin position="248"/>
        <end position="276"/>
    </location>
</feature>
<comment type="similarity">
    <text evidence="9">Belongs to the nuclear hormone receptor family.</text>
</comment>
<sequence>MQKASNAKKIVSDGLKRSEGKCKKREKYIPSSEPLALPFCRVCGKRASGIHFGVYSCEACKAFFRRYLQRKTAFTCNKGGNCIIDDQKKGLNCSACRLQKCLKTGMSKAGVRIGRYSTAERTNVILEVKKLNASIESTKVQPTSETSTKENGSPPCRDNVPYQSESSTSPPSLVTPLKASQTTSSKDAPILFTDTNTTDSLSPADEKASNKPWDSGIEDSSRSTDSSILEDLEISLDSTDFRSIMTELDIKGSKSSPPADRLELDQEEANSPPADRLELDQEEANQILEQLMKGYQCVQPFSKNLTDEELEDIFKYGLEQYEDKVRLFGKMEYLSLEDYKEIYNKTQIDVDGRKELYSLGRAEWNQYWEEFVKFSRGIVDFSSLPRKDQSALLKATHWDFGMIVDYRAADPEREMFLSYTGKPMSASECCPHTDIDTVKGWAEFCRHLQKLRLNPEEHALILAISMTFQDRCSEPLQAPEKVEEIQNKLIKVLEVQLRKTYPQDGVQRLAKLLNVFVRLREYSKEFDNIMETMSKDDMLIECIPEMLFFL</sequence>
<dbReference type="PROSITE" id="PS51843">
    <property type="entry name" value="NR_LBD"/>
    <property type="match status" value="1"/>
</dbReference>
<dbReference type="PROSITE" id="PS51030">
    <property type="entry name" value="NUCLEAR_REC_DBD_2"/>
    <property type="match status" value="1"/>
</dbReference>
<dbReference type="GO" id="GO:0008270">
    <property type="term" value="F:zinc ion binding"/>
    <property type="evidence" value="ECO:0007669"/>
    <property type="project" value="UniProtKB-KW"/>
</dbReference>
<dbReference type="OrthoDB" id="6144843at2759"/>
<reference evidence="13" key="1">
    <citation type="submission" date="2024-06" db="UniProtKB">
        <authorList>
            <consortium name="RefSeq"/>
        </authorList>
    </citation>
    <scope>NUCLEOTIDE SEQUENCE [LARGE SCALE GENOMIC DNA]</scope>
</reference>
<evidence type="ECO:0000256" key="9">
    <source>
        <dbReference type="RuleBase" id="RU004334"/>
    </source>
</evidence>
<evidence type="ECO:0000256" key="3">
    <source>
        <dbReference type="ARBA" id="ARBA00022833"/>
    </source>
</evidence>
<feature type="compositionally biased region" description="Polar residues" evidence="10">
    <location>
        <begin position="137"/>
        <end position="151"/>
    </location>
</feature>
<evidence type="ECO:0000256" key="1">
    <source>
        <dbReference type="ARBA" id="ARBA00022723"/>
    </source>
</evidence>
<name>A0A8B8DJH7_CRAVI</name>